<dbReference type="PROSITE" id="PS50067">
    <property type="entry name" value="KINESIN_MOTOR_2"/>
    <property type="match status" value="1"/>
</dbReference>
<keyword evidence="9" id="KW-0812">Transmembrane</keyword>
<protein>
    <recommendedName>
        <fullName evidence="8">Kinesin-like protein</fullName>
    </recommendedName>
</protein>
<dbReference type="Gene3D" id="3.40.850.10">
    <property type="entry name" value="Kinesin motor domain"/>
    <property type="match status" value="1"/>
</dbReference>
<feature type="domain" description="Kinesin motor" evidence="10">
    <location>
        <begin position="3"/>
        <end position="330"/>
    </location>
</feature>
<dbReference type="SUPFAM" id="SSF52540">
    <property type="entry name" value="P-loop containing nucleoside triphosphate hydrolases"/>
    <property type="match status" value="1"/>
</dbReference>
<gene>
    <name evidence="11" type="ORF">A4U43_C07F27420</name>
</gene>
<dbReference type="PROSITE" id="PS00411">
    <property type="entry name" value="KINESIN_MOTOR_1"/>
    <property type="match status" value="1"/>
</dbReference>
<dbReference type="EMBL" id="CM007387">
    <property type="protein sequence ID" value="ONK64565.1"/>
    <property type="molecule type" value="Genomic_DNA"/>
</dbReference>
<keyword evidence="4" id="KW-0175">Coiled coil</keyword>
<dbReference type="FunFam" id="3.40.850.10:FF:000114">
    <property type="entry name" value="Kinesin-like protein"/>
    <property type="match status" value="1"/>
</dbReference>
<evidence type="ECO:0000256" key="5">
    <source>
        <dbReference type="ARBA" id="ARBA00023175"/>
    </source>
</evidence>
<name>A0A5P1EFA0_ASPOF</name>
<evidence type="ECO:0000256" key="7">
    <source>
        <dbReference type="PROSITE-ProRule" id="PRU00283"/>
    </source>
</evidence>
<dbReference type="InterPro" id="IPR019821">
    <property type="entry name" value="Kinesin_motor_CS"/>
</dbReference>
<dbReference type="SMART" id="SM00129">
    <property type="entry name" value="KISc"/>
    <property type="match status" value="1"/>
</dbReference>
<organism evidence="11 12">
    <name type="scientific">Asparagus officinalis</name>
    <name type="common">Garden asparagus</name>
    <dbReference type="NCBI Taxonomy" id="4686"/>
    <lineage>
        <taxon>Eukaryota</taxon>
        <taxon>Viridiplantae</taxon>
        <taxon>Streptophyta</taxon>
        <taxon>Embryophyta</taxon>
        <taxon>Tracheophyta</taxon>
        <taxon>Spermatophyta</taxon>
        <taxon>Magnoliopsida</taxon>
        <taxon>Liliopsida</taxon>
        <taxon>Asparagales</taxon>
        <taxon>Asparagaceae</taxon>
        <taxon>Asparagoideae</taxon>
        <taxon>Asparagus</taxon>
    </lineage>
</organism>
<dbReference type="InterPro" id="IPR001752">
    <property type="entry name" value="Kinesin_motor_dom"/>
</dbReference>
<keyword evidence="9" id="KW-1133">Transmembrane helix</keyword>
<dbReference type="InterPro" id="IPR027417">
    <property type="entry name" value="P-loop_NTPase"/>
</dbReference>
<evidence type="ECO:0000256" key="6">
    <source>
        <dbReference type="ARBA" id="ARBA00061495"/>
    </source>
</evidence>
<evidence type="ECO:0000256" key="8">
    <source>
        <dbReference type="RuleBase" id="RU000394"/>
    </source>
</evidence>
<dbReference type="PANTHER" id="PTHR47968">
    <property type="entry name" value="CENTROMERE PROTEIN E"/>
    <property type="match status" value="1"/>
</dbReference>
<dbReference type="PRINTS" id="PR00380">
    <property type="entry name" value="KINESINHEAVY"/>
</dbReference>
<keyword evidence="9" id="KW-0472">Membrane</keyword>
<dbReference type="GO" id="GO:0007018">
    <property type="term" value="P:microtubule-based movement"/>
    <property type="evidence" value="ECO:0007669"/>
    <property type="project" value="InterPro"/>
</dbReference>
<dbReference type="AlphaFoldDB" id="A0A5P1EFA0"/>
<evidence type="ECO:0000313" key="11">
    <source>
        <dbReference type="EMBL" id="ONK64565.1"/>
    </source>
</evidence>
<dbReference type="GO" id="GO:0005524">
    <property type="term" value="F:ATP binding"/>
    <property type="evidence" value="ECO:0007669"/>
    <property type="project" value="UniProtKB-UniRule"/>
</dbReference>
<dbReference type="PANTHER" id="PTHR47968:SF17">
    <property type="entry name" value="KINESIN-LIKE PROTEIN"/>
    <property type="match status" value="1"/>
</dbReference>
<evidence type="ECO:0000313" key="12">
    <source>
        <dbReference type="Proteomes" id="UP000243459"/>
    </source>
</evidence>
<sequence>MSNVKVCVRFRPLSSRERRICGDDICFDRLDEESFVFKDEKGEDTTFCFDRVFYQDAKQRDLYEFLAMSIVQDTVNGINGTIITYGQTGAGKTYSLEGPGILEFDECRKGLLPRVIDGLFECLKSSTDMSAHTIKISMVEIYMERVRDLLDVSKDNLQIREGKGQGIYLSGATEVSISDLTEAIALINRGIANKAVGSTQMNVTSSRSHCLYTLSVQYESAVDGKVKSGKLMLVDLAGSEKVEKTGAEGKVLEEAKTINKSLSALGNVINALTTGKRSHIPYRSSKLTRILEDSLGGNSRTALLCCCSPSSSNTLESMSTLRFGTRAKLIKPQRQEEIFEEVSNGISQEEDLVDADLSTAQGTIPQLEIQQVILDPVSLHQTFKELRNEMIRMNEALRGILQTQRRTLETGRTTLQWLQGINSAAFIVCIFVILNMAKVFLLH</sequence>
<dbReference type="Gramene" id="ONK64565">
    <property type="protein sequence ID" value="ONK64565"/>
    <property type="gene ID" value="A4U43_C07F27420"/>
</dbReference>
<dbReference type="OMA" id="CRFRPQS"/>
<evidence type="ECO:0000256" key="9">
    <source>
        <dbReference type="SAM" id="Phobius"/>
    </source>
</evidence>
<evidence type="ECO:0000256" key="4">
    <source>
        <dbReference type="ARBA" id="ARBA00023054"/>
    </source>
</evidence>
<dbReference type="Pfam" id="PF00225">
    <property type="entry name" value="Kinesin"/>
    <property type="match status" value="1"/>
</dbReference>
<proteinExistence type="inferred from homology"/>
<keyword evidence="1 8" id="KW-0493">Microtubule</keyword>
<dbReference type="CDD" id="cd01369">
    <property type="entry name" value="KISc_KHC_KIF5"/>
    <property type="match status" value="1"/>
</dbReference>
<dbReference type="InterPro" id="IPR027640">
    <property type="entry name" value="Kinesin-like_fam"/>
</dbReference>
<keyword evidence="3 7" id="KW-0067">ATP-binding</keyword>
<keyword evidence="5 7" id="KW-0505">Motor protein</keyword>
<evidence type="ECO:0000256" key="1">
    <source>
        <dbReference type="ARBA" id="ARBA00022701"/>
    </source>
</evidence>
<dbReference type="InterPro" id="IPR036961">
    <property type="entry name" value="Kinesin_motor_dom_sf"/>
</dbReference>
<feature type="binding site" evidence="7">
    <location>
        <begin position="86"/>
        <end position="93"/>
    </location>
    <ligand>
        <name>ATP</name>
        <dbReference type="ChEBI" id="CHEBI:30616"/>
    </ligand>
</feature>
<dbReference type="Proteomes" id="UP000243459">
    <property type="component" value="Chromosome 7"/>
</dbReference>
<keyword evidence="12" id="KW-1185">Reference proteome</keyword>
<evidence type="ECO:0000256" key="2">
    <source>
        <dbReference type="ARBA" id="ARBA00022741"/>
    </source>
</evidence>
<dbReference type="GO" id="GO:0005874">
    <property type="term" value="C:microtubule"/>
    <property type="evidence" value="ECO:0007669"/>
    <property type="project" value="UniProtKB-KW"/>
</dbReference>
<reference evidence="12" key="1">
    <citation type="journal article" date="2017" name="Nat. Commun.">
        <title>The asparagus genome sheds light on the origin and evolution of a young Y chromosome.</title>
        <authorList>
            <person name="Harkess A."/>
            <person name="Zhou J."/>
            <person name="Xu C."/>
            <person name="Bowers J.E."/>
            <person name="Van der Hulst R."/>
            <person name="Ayyampalayam S."/>
            <person name="Mercati F."/>
            <person name="Riccardi P."/>
            <person name="McKain M.R."/>
            <person name="Kakrana A."/>
            <person name="Tang H."/>
            <person name="Ray J."/>
            <person name="Groenendijk J."/>
            <person name="Arikit S."/>
            <person name="Mathioni S.M."/>
            <person name="Nakano M."/>
            <person name="Shan H."/>
            <person name="Telgmann-Rauber A."/>
            <person name="Kanno A."/>
            <person name="Yue Z."/>
            <person name="Chen H."/>
            <person name="Li W."/>
            <person name="Chen Y."/>
            <person name="Xu X."/>
            <person name="Zhang Y."/>
            <person name="Luo S."/>
            <person name="Chen H."/>
            <person name="Gao J."/>
            <person name="Mao Z."/>
            <person name="Pires J.C."/>
            <person name="Luo M."/>
            <person name="Kudrna D."/>
            <person name="Wing R.A."/>
            <person name="Meyers B.C."/>
            <person name="Yi K."/>
            <person name="Kong H."/>
            <person name="Lavrijsen P."/>
            <person name="Sunseri F."/>
            <person name="Falavigna A."/>
            <person name="Ye Y."/>
            <person name="Leebens-Mack J.H."/>
            <person name="Chen G."/>
        </authorList>
    </citation>
    <scope>NUCLEOTIDE SEQUENCE [LARGE SCALE GENOMIC DNA]</scope>
    <source>
        <strain evidence="12">cv. DH0086</strain>
    </source>
</reference>
<dbReference type="GO" id="GO:0003777">
    <property type="term" value="F:microtubule motor activity"/>
    <property type="evidence" value="ECO:0007669"/>
    <property type="project" value="InterPro"/>
</dbReference>
<accession>A0A5P1EFA0</accession>
<evidence type="ECO:0000256" key="3">
    <source>
        <dbReference type="ARBA" id="ARBA00022840"/>
    </source>
</evidence>
<feature type="transmembrane region" description="Helical" evidence="9">
    <location>
        <begin position="417"/>
        <end position="437"/>
    </location>
</feature>
<evidence type="ECO:0000259" key="10">
    <source>
        <dbReference type="PROSITE" id="PS50067"/>
    </source>
</evidence>
<keyword evidence="2 7" id="KW-0547">Nucleotide-binding</keyword>
<dbReference type="GO" id="GO:0008017">
    <property type="term" value="F:microtubule binding"/>
    <property type="evidence" value="ECO:0007669"/>
    <property type="project" value="InterPro"/>
</dbReference>
<comment type="similarity">
    <text evidence="6">Belongs to the TRAFAC class myosin-kinesin ATPase superfamily. Kinesin family. KIN-1 subfamily.</text>
</comment>